<name>A0A6V7NKE3_ANACO</name>
<evidence type="ECO:0000313" key="2">
    <source>
        <dbReference type="EMBL" id="CAD1819061.1"/>
    </source>
</evidence>
<sequence>MHLWPSLRIRNSFKRSYVDPLDRNLRLRLRRAEQSEQRRRPLLPAAASSSSSSSYDGVAAPVKPLGFLAFAYDLLVLLSCCCCCFCCGACDDEEDNSTLK</sequence>
<feature type="region of interest" description="Disordered" evidence="1">
    <location>
        <begin position="32"/>
        <end position="57"/>
    </location>
</feature>
<protein>
    <submittedName>
        <fullName evidence="2">Uncharacterized protein</fullName>
    </submittedName>
</protein>
<reference evidence="2" key="1">
    <citation type="submission" date="2020-07" db="EMBL/GenBank/DDBJ databases">
        <authorList>
            <person name="Lin J."/>
        </authorList>
    </citation>
    <scope>NUCLEOTIDE SEQUENCE</scope>
</reference>
<gene>
    <name evidence="2" type="ORF">CB5_LOCUS2272</name>
</gene>
<dbReference type="EMBL" id="LR862139">
    <property type="protein sequence ID" value="CAD1819061.1"/>
    <property type="molecule type" value="Genomic_DNA"/>
</dbReference>
<feature type="compositionally biased region" description="Low complexity" evidence="1">
    <location>
        <begin position="45"/>
        <end position="54"/>
    </location>
</feature>
<dbReference type="PANTHER" id="PTHR37263">
    <property type="entry name" value="EXPRESSED PROTEIN"/>
    <property type="match status" value="1"/>
</dbReference>
<accession>A0A6V7NKE3</accession>
<dbReference type="AlphaFoldDB" id="A0A6V7NKE3"/>
<dbReference type="PANTHER" id="PTHR37263:SF2">
    <property type="entry name" value="EXPRESSED PROTEIN"/>
    <property type="match status" value="1"/>
</dbReference>
<proteinExistence type="predicted"/>
<organism evidence="2">
    <name type="scientific">Ananas comosus var. bracteatus</name>
    <name type="common">red pineapple</name>
    <dbReference type="NCBI Taxonomy" id="296719"/>
    <lineage>
        <taxon>Eukaryota</taxon>
        <taxon>Viridiplantae</taxon>
        <taxon>Streptophyta</taxon>
        <taxon>Embryophyta</taxon>
        <taxon>Tracheophyta</taxon>
        <taxon>Spermatophyta</taxon>
        <taxon>Magnoliopsida</taxon>
        <taxon>Liliopsida</taxon>
        <taxon>Poales</taxon>
        <taxon>Bromeliaceae</taxon>
        <taxon>Bromelioideae</taxon>
        <taxon>Ananas</taxon>
    </lineage>
</organism>
<evidence type="ECO:0000256" key="1">
    <source>
        <dbReference type="SAM" id="MobiDB-lite"/>
    </source>
</evidence>